<organism evidence="1 2">
    <name type="scientific">Leeia speluncae</name>
    <dbReference type="NCBI Taxonomy" id="2884804"/>
    <lineage>
        <taxon>Bacteria</taxon>
        <taxon>Pseudomonadati</taxon>
        <taxon>Pseudomonadota</taxon>
        <taxon>Betaproteobacteria</taxon>
        <taxon>Neisseriales</taxon>
        <taxon>Leeiaceae</taxon>
        <taxon>Leeia</taxon>
    </lineage>
</organism>
<accession>A0ABS8D9S9</accession>
<dbReference type="Proteomes" id="UP001165395">
    <property type="component" value="Unassembled WGS sequence"/>
</dbReference>
<dbReference type="EMBL" id="JAJBZT010000011">
    <property type="protein sequence ID" value="MCB6184970.1"/>
    <property type="molecule type" value="Genomic_DNA"/>
</dbReference>
<proteinExistence type="predicted"/>
<evidence type="ECO:0000313" key="2">
    <source>
        <dbReference type="Proteomes" id="UP001165395"/>
    </source>
</evidence>
<reference evidence="1" key="1">
    <citation type="submission" date="2021-10" db="EMBL/GenBank/DDBJ databases">
        <title>The complete genome sequence of Leeia sp. TBRC 13508.</title>
        <authorList>
            <person name="Charoenyingcharoen P."/>
            <person name="Yukphan P."/>
        </authorList>
    </citation>
    <scope>NUCLEOTIDE SEQUENCE</scope>
    <source>
        <strain evidence="1">TBRC 13508</strain>
    </source>
</reference>
<gene>
    <name evidence="1" type="ORF">LIN78_15585</name>
</gene>
<evidence type="ECO:0000313" key="1">
    <source>
        <dbReference type="EMBL" id="MCB6184970.1"/>
    </source>
</evidence>
<keyword evidence="2" id="KW-1185">Reference proteome</keyword>
<name>A0ABS8D9S9_9NEIS</name>
<sequence>MKNSGLEKFLPTVSDNQKSTLKVDPLFWADNAGALNQKFAVWLGRK</sequence>
<protein>
    <submittedName>
        <fullName evidence="1">Uncharacterized protein</fullName>
    </submittedName>
</protein>
<dbReference type="RefSeq" id="WP_227181789.1">
    <property type="nucleotide sequence ID" value="NZ_JAJBZT010000011.1"/>
</dbReference>
<comment type="caution">
    <text evidence="1">The sequence shown here is derived from an EMBL/GenBank/DDBJ whole genome shotgun (WGS) entry which is preliminary data.</text>
</comment>